<comment type="caution">
    <text evidence="1">The sequence shown here is derived from an EMBL/GenBank/DDBJ whole genome shotgun (WGS) entry which is preliminary data.</text>
</comment>
<proteinExistence type="predicted"/>
<reference evidence="1 2" key="1">
    <citation type="submission" date="2024-06" db="EMBL/GenBank/DDBJ databases">
        <authorList>
            <person name="Chen R.Y."/>
        </authorList>
    </citation>
    <scope>NUCLEOTIDE SEQUENCE [LARGE SCALE GENOMIC DNA]</scope>
    <source>
        <strain evidence="1 2">D2</strain>
    </source>
</reference>
<evidence type="ECO:0000313" key="1">
    <source>
        <dbReference type="EMBL" id="MER2494054.1"/>
    </source>
</evidence>
<dbReference type="RefSeq" id="WP_350403076.1">
    <property type="nucleotide sequence ID" value="NZ_JBELOE010000280.1"/>
</dbReference>
<organism evidence="1 2">
    <name type="scientific">Catenovulum sediminis</name>
    <dbReference type="NCBI Taxonomy" id="1740262"/>
    <lineage>
        <taxon>Bacteria</taxon>
        <taxon>Pseudomonadati</taxon>
        <taxon>Pseudomonadota</taxon>
        <taxon>Gammaproteobacteria</taxon>
        <taxon>Alteromonadales</taxon>
        <taxon>Alteromonadaceae</taxon>
        <taxon>Catenovulum</taxon>
    </lineage>
</organism>
<sequence length="232" mass="24438">NLALRGMVNLVPQVGHGLMTLGRASVNLADDMVLHAGTYARSAIWQANPLSLAQTEITKVALRKVALQAGQNARVGLTGAAGSLNTQLGNLAAKETFISMMQSGSVNGATNLAADVLYHRGLDGANPFKSFTTGFLGGMIGGRTTNPALGGLLGSGFTEFFDQSWDSIKYEENRYSGRDIVLAGGFGSIAGHGASKLFSNSNWVPKNLGASADDWVSNLWGNYSNNTFSGYW</sequence>
<dbReference type="EMBL" id="JBELOE010000280">
    <property type="protein sequence ID" value="MER2494054.1"/>
    <property type="molecule type" value="Genomic_DNA"/>
</dbReference>
<dbReference type="Proteomes" id="UP001467690">
    <property type="component" value="Unassembled WGS sequence"/>
</dbReference>
<feature type="non-terminal residue" evidence="1">
    <location>
        <position position="1"/>
    </location>
</feature>
<protein>
    <submittedName>
        <fullName evidence="1">Uncharacterized protein</fullName>
    </submittedName>
</protein>
<evidence type="ECO:0000313" key="2">
    <source>
        <dbReference type="Proteomes" id="UP001467690"/>
    </source>
</evidence>
<accession>A0ABV1RMB4</accession>
<gene>
    <name evidence="1" type="ORF">ABS311_19435</name>
</gene>
<keyword evidence="2" id="KW-1185">Reference proteome</keyword>
<name>A0ABV1RMB4_9ALTE</name>